<proteinExistence type="predicted"/>
<accession>A0A7R9YR92</accession>
<feature type="compositionally biased region" description="Acidic residues" evidence="7">
    <location>
        <begin position="305"/>
        <end position="319"/>
    </location>
</feature>
<dbReference type="SUPFAM" id="SSF50978">
    <property type="entry name" value="WD40 repeat-like"/>
    <property type="match status" value="1"/>
</dbReference>
<keyword evidence="5" id="KW-0539">Nucleus</keyword>
<comment type="subcellular location">
    <subcellularLocation>
        <location evidence="1">Nucleus</location>
    </subcellularLocation>
</comment>
<evidence type="ECO:0000256" key="1">
    <source>
        <dbReference type="ARBA" id="ARBA00004123"/>
    </source>
</evidence>
<feature type="repeat" description="WD" evidence="6">
    <location>
        <begin position="73"/>
        <end position="107"/>
    </location>
</feature>
<dbReference type="InterPro" id="IPR019775">
    <property type="entry name" value="WD40_repeat_CS"/>
</dbReference>
<dbReference type="Gene3D" id="2.130.10.10">
    <property type="entry name" value="YVTN repeat-like/Quinoprotein amine dehydrogenase"/>
    <property type="match status" value="2"/>
</dbReference>
<evidence type="ECO:0008006" key="9">
    <source>
        <dbReference type="Google" id="ProtNLM"/>
    </source>
</evidence>
<evidence type="ECO:0000313" key="8">
    <source>
        <dbReference type="EMBL" id="CAD8283121.1"/>
    </source>
</evidence>
<keyword evidence="4" id="KW-0677">Repeat</keyword>
<dbReference type="GO" id="GO:0036265">
    <property type="term" value="P:RNA (guanine-N7)-methylation"/>
    <property type="evidence" value="ECO:0007669"/>
    <property type="project" value="InterPro"/>
</dbReference>
<evidence type="ECO:0000256" key="7">
    <source>
        <dbReference type="SAM" id="MobiDB-lite"/>
    </source>
</evidence>
<dbReference type="AlphaFoldDB" id="A0A7R9YR92"/>
<dbReference type="InterPro" id="IPR011044">
    <property type="entry name" value="Quino_amine_DH_bsu"/>
</dbReference>
<dbReference type="GO" id="GO:0043527">
    <property type="term" value="C:tRNA methyltransferase complex"/>
    <property type="evidence" value="ECO:0007669"/>
    <property type="project" value="TreeGrafter"/>
</dbReference>
<evidence type="ECO:0000256" key="4">
    <source>
        <dbReference type="ARBA" id="ARBA00022737"/>
    </source>
</evidence>
<dbReference type="InterPro" id="IPR001680">
    <property type="entry name" value="WD40_rpt"/>
</dbReference>
<dbReference type="GO" id="GO:0006400">
    <property type="term" value="P:tRNA modification"/>
    <property type="evidence" value="ECO:0007669"/>
    <property type="project" value="TreeGrafter"/>
</dbReference>
<keyword evidence="2 6" id="KW-0853">WD repeat</keyword>
<organism evidence="8">
    <name type="scientific">Chlamydomonas euryale</name>
    <dbReference type="NCBI Taxonomy" id="1486919"/>
    <lineage>
        <taxon>Eukaryota</taxon>
        <taxon>Viridiplantae</taxon>
        <taxon>Chlorophyta</taxon>
        <taxon>core chlorophytes</taxon>
        <taxon>Chlorophyceae</taxon>
        <taxon>CS clade</taxon>
        <taxon>Chlamydomonadales</taxon>
        <taxon>Chlamydomonadaceae</taxon>
        <taxon>Chlamydomonas</taxon>
    </lineage>
</organism>
<name>A0A7R9YR92_9CHLO</name>
<gene>
    <name evidence="8" type="ORF">CEUR00632_LOCUS3156</name>
</gene>
<dbReference type="GO" id="GO:0005829">
    <property type="term" value="C:cytosol"/>
    <property type="evidence" value="ECO:0007669"/>
    <property type="project" value="TreeGrafter"/>
</dbReference>
<dbReference type="PANTHER" id="PTHR16288:SF0">
    <property type="entry name" value="TRNA (GUANINE-N(7)-)-METHYLTRANSFERASE NON-CATALYTIC SUBUNIT WDR4"/>
    <property type="match status" value="1"/>
</dbReference>
<dbReference type="Pfam" id="PF00400">
    <property type="entry name" value="WD40"/>
    <property type="match status" value="3"/>
</dbReference>
<dbReference type="InterPro" id="IPR015943">
    <property type="entry name" value="WD40/YVTN_repeat-like_dom_sf"/>
</dbReference>
<sequence length="504" mass="53076">MGRRRQQKRHNKFAHGESQHAPDPLSRCVAAHPSEPLLAMAAGTRIVVLDVGDSPRVITEYLAPSGGDGGAVVRVLAFSPDGKLLMSAGDAKLVYLWDTATWTRVASWRSPKKVSAGTFTTDSRHVIFADKYGDVHVGDATVRNDPEKPQQPALLLGHLCSIVASLLASPNGRYLVSTDKERKVRVSILPDEPMLGSFEVQSYCLGHEYFVSACTWAAPSAPGAHPMLVTGSGDGTVRLWDAERGRLLDTCVVSEREEEVEADAEADMAAGAGAGDGDATAGSAATAAEGGGAAGSAAATGADSAGEDGDSGEGGDDETDDRVVYGLKCAPVTCVACSRDGLSVAALVEGRDEVTLLRVDAEARKLSRVSAEPLPGVRFPEKAAFDVRGRLWVTGGAPLDASKSLHVAVAEVPAGGIGGVPAPVTDAVLPGELRARVEARAEDEESQLASGTLVPAYTQQLMIMRRRWFTPENLESAKRLRKSYPESERLRQLAEQHEAAQAAP</sequence>
<evidence type="ECO:0000256" key="5">
    <source>
        <dbReference type="ARBA" id="ARBA00023242"/>
    </source>
</evidence>
<evidence type="ECO:0000256" key="3">
    <source>
        <dbReference type="ARBA" id="ARBA00022694"/>
    </source>
</evidence>
<feature type="repeat" description="WD" evidence="6">
    <location>
        <begin position="227"/>
        <end position="250"/>
    </location>
</feature>
<feature type="compositionally biased region" description="Low complexity" evidence="7">
    <location>
        <begin position="295"/>
        <end position="304"/>
    </location>
</feature>
<feature type="compositionally biased region" description="Low complexity" evidence="7">
    <location>
        <begin position="270"/>
        <end position="288"/>
    </location>
</feature>
<feature type="region of interest" description="Disordered" evidence="7">
    <location>
        <begin position="270"/>
        <end position="319"/>
    </location>
</feature>
<dbReference type="PROSITE" id="PS00678">
    <property type="entry name" value="WD_REPEATS_1"/>
    <property type="match status" value="1"/>
</dbReference>
<dbReference type="EMBL" id="HBEC01006987">
    <property type="protein sequence ID" value="CAD8283121.1"/>
    <property type="molecule type" value="Transcribed_RNA"/>
</dbReference>
<dbReference type="SUPFAM" id="SSF50969">
    <property type="entry name" value="YVTN repeat-like/Quinoprotein amine dehydrogenase"/>
    <property type="match status" value="1"/>
</dbReference>
<feature type="compositionally biased region" description="Basic residues" evidence="7">
    <location>
        <begin position="1"/>
        <end position="13"/>
    </location>
</feature>
<feature type="region of interest" description="Disordered" evidence="7">
    <location>
        <begin position="1"/>
        <end position="24"/>
    </location>
</feature>
<dbReference type="InterPro" id="IPR028884">
    <property type="entry name" value="Trm82"/>
</dbReference>
<dbReference type="PANTHER" id="PTHR16288">
    <property type="entry name" value="WD40 REPEAT PROTEIN 4"/>
    <property type="match status" value="1"/>
</dbReference>
<evidence type="ECO:0000256" key="6">
    <source>
        <dbReference type="PROSITE-ProRule" id="PRU00221"/>
    </source>
</evidence>
<reference evidence="8" key="1">
    <citation type="submission" date="2021-01" db="EMBL/GenBank/DDBJ databases">
        <authorList>
            <person name="Corre E."/>
            <person name="Pelletier E."/>
            <person name="Niang G."/>
            <person name="Scheremetjew M."/>
            <person name="Finn R."/>
            <person name="Kale V."/>
            <person name="Holt S."/>
            <person name="Cochrane G."/>
            <person name="Meng A."/>
            <person name="Brown T."/>
            <person name="Cohen L."/>
        </authorList>
    </citation>
    <scope>NUCLEOTIDE SEQUENCE</scope>
    <source>
        <strain evidence="8">CCMP219</strain>
    </source>
</reference>
<feature type="compositionally biased region" description="Basic and acidic residues" evidence="7">
    <location>
        <begin position="480"/>
        <end position="498"/>
    </location>
</feature>
<dbReference type="PROSITE" id="PS50082">
    <property type="entry name" value="WD_REPEATS_2"/>
    <property type="match status" value="2"/>
</dbReference>
<keyword evidence="3" id="KW-0819">tRNA processing</keyword>
<dbReference type="SMART" id="SM00320">
    <property type="entry name" value="WD40"/>
    <property type="match status" value="3"/>
</dbReference>
<feature type="region of interest" description="Disordered" evidence="7">
    <location>
        <begin position="480"/>
        <end position="504"/>
    </location>
</feature>
<evidence type="ECO:0000256" key="2">
    <source>
        <dbReference type="ARBA" id="ARBA00022574"/>
    </source>
</evidence>
<dbReference type="InterPro" id="IPR036322">
    <property type="entry name" value="WD40_repeat_dom_sf"/>
</dbReference>
<dbReference type="GO" id="GO:0005634">
    <property type="term" value="C:nucleus"/>
    <property type="evidence" value="ECO:0007669"/>
    <property type="project" value="UniProtKB-SubCell"/>
</dbReference>
<protein>
    <recommendedName>
        <fullName evidence="9">tRNA (guanine-N(7)-)-methyltransferase non-catalytic subunit</fullName>
    </recommendedName>
</protein>